<evidence type="ECO:0000313" key="1">
    <source>
        <dbReference type="EMBL" id="AXQ66657.1"/>
    </source>
</evidence>
<dbReference type="GeneID" id="54999382"/>
<organism evidence="1 2">
    <name type="scientific">Vibrio phage vB_VpS_PG07</name>
    <dbReference type="NCBI Taxonomy" id="2301664"/>
    <lineage>
        <taxon>Viruses</taxon>
        <taxon>Duplodnaviria</taxon>
        <taxon>Heunggongvirae</taxon>
        <taxon>Uroviricota</taxon>
        <taxon>Caudoviricetes</taxon>
        <taxon>Demerecviridae</taxon>
        <taxon>Pogseptimavirus</taxon>
        <taxon>Pogseptimavirus PG07</taxon>
    </lineage>
</organism>
<accession>A0A385E731</accession>
<proteinExistence type="predicted"/>
<dbReference type="RefSeq" id="YP_009808479.1">
    <property type="nucleotide sequence ID" value="NC_048041.1"/>
</dbReference>
<dbReference type="Proteomes" id="UP000263435">
    <property type="component" value="Segment"/>
</dbReference>
<evidence type="ECO:0000313" key="2">
    <source>
        <dbReference type="Proteomes" id="UP000263435"/>
    </source>
</evidence>
<sequence length="184" mass="20737">MSKVACLVGSRNITNQDRERIRTVGILLYGLRYIGRSGNAEGVDQEWDKYLFVQHILPWDGFNGAHNGDCDYQYLALNFAPEELRARAEAIAIEHHPYGDTLREGPLKLHTRNVFQPLGLGLSPETYAELTIYCAPESPYGVVKGGTATAVSISRTYGIPTYNLRDDEQYQDLLNKLRAELEEM</sequence>
<keyword evidence="2" id="KW-1185">Reference proteome</keyword>
<protein>
    <submittedName>
        <fullName evidence="1">Uncharacterized protein</fullName>
    </submittedName>
</protein>
<name>A0A385E731_9CAUD</name>
<reference evidence="1 2" key="1">
    <citation type="submission" date="2018-07" db="EMBL/GenBank/DDBJ databases">
        <title>Sequencing of PG07.</title>
        <authorList>
            <person name="Ding T."/>
        </authorList>
    </citation>
    <scope>NUCLEOTIDE SEQUENCE [LARGE SCALE GENOMIC DNA]</scope>
</reference>
<dbReference type="KEGG" id="vg:54999382"/>
<dbReference type="EMBL" id="MH645904">
    <property type="protein sequence ID" value="AXQ66657.1"/>
    <property type="molecule type" value="Genomic_DNA"/>
</dbReference>